<keyword evidence="2" id="KW-1185">Reference proteome</keyword>
<accession>A0A1V6UKK4</accession>
<dbReference type="AlphaFoldDB" id="A0A1V6UKK4"/>
<evidence type="ECO:0000313" key="1">
    <source>
        <dbReference type="EMBL" id="OQE38957.1"/>
    </source>
</evidence>
<sequence>MSTIVVSKAGPRPILILLGCGDGWAGAHADFLAGGGVCGRGCRVRADYRDDDRAAGRDGCGGRASGVRAYRARRGGSGDPWLLLMIV</sequence>
<comment type="caution">
    <text evidence="1">The sequence shown here is derived from an EMBL/GenBank/DDBJ whole genome shotgun (WGS) entry which is preliminary data.</text>
</comment>
<proteinExistence type="predicted"/>
<reference evidence="2" key="1">
    <citation type="journal article" date="2017" name="Nat. Microbiol.">
        <title>Global analysis of biosynthetic gene clusters reveals vast potential of secondary metabolite production in Penicillium species.</title>
        <authorList>
            <person name="Nielsen J.C."/>
            <person name="Grijseels S."/>
            <person name="Prigent S."/>
            <person name="Ji B."/>
            <person name="Dainat J."/>
            <person name="Nielsen K.F."/>
            <person name="Frisvad J.C."/>
            <person name="Workman M."/>
            <person name="Nielsen J."/>
        </authorList>
    </citation>
    <scope>NUCLEOTIDE SEQUENCE [LARGE SCALE GENOMIC DNA]</scope>
    <source>
        <strain evidence="2">IBT 31321</strain>
    </source>
</reference>
<organism evidence="1 2">
    <name type="scientific">Penicillium coprophilum</name>
    <dbReference type="NCBI Taxonomy" id="36646"/>
    <lineage>
        <taxon>Eukaryota</taxon>
        <taxon>Fungi</taxon>
        <taxon>Dikarya</taxon>
        <taxon>Ascomycota</taxon>
        <taxon>Pezizomycotina</taxon>
        <taxon>Eurotiomycetes</taxon>
        <taxon>Eurotiomycetidae</taxon>
        <taxon>Eurotiales</taxon>
        <taxon>Aspergillaceae</taxon>
        <taxon>Penicillium</taxon>
    </lineage>
</organism>
<evidence type="ECO:0000313" key="2">
    <source>
        <dbReference type="Proteomes" id="UP000191500"/>
    </source>
</evidence>
<protein>
    <submittedName>
        <fullName evidence="1">Uncharacterized protein</fullName>
    </submittedName>
</protein>
<dbReference type="Proteomes" id="UP000191500">
    <property type="component" value="Unassembled WGS sequence"/>
</dbReference>
<gene>
    <name evidence="1" type="ORF">PENCOP_c007G06639</name>
</gene>
<name>A0A1V6UKK4_9EURO</name>
<dbReference type="EMBL" id="MDDG01000007">
    <property type="protein sequence ID" value="OQE38957.1"/>
    <property type="molecule type" value="Genomic_DNA"/>
</dbReference>